<evidence type="ECO:0000313" key="2">
    <source>
        <dbReference type="Proteomes" id="UP000218238"/>
    </source>
</evidence>
<name>A0A2A2TBF2_9CYAN</name>
<reference evidence="1 2" key="1">
    <citation type="submission" date="2017-08" db="EMBL/GenBank/DDBJ databases">
        <title>Draft genome sequence of filamentous cyanobacterium Calothrix elsteri CCALA 953.</title>
        <authorList>
            <person name="Gagunashvili A.N."/>
            <person name="Elster J."/>
            <person name="Andresson O.S."/>
        </authorList>
    </citation>
    <scope>NUCLEOTIDE SEQUENCE [LARGE SCALE GENOMIC DNA]</scope>
    <source>
        <strain evidence="1 2">CCALA 953</strain>
    </source>
</reference>
<sequence length="87" mass="10080">MNYLRVAESTKIEEEINPYSTMKPANQKKLQEHLQAVAKILYQEAETEELESLAGIEKTIRAQTLEYITPELGVFFSKKQQELHPDE</sequence>
<proteinExistence type="predicted"/>
<dbReference type="AlphaFoldDB" id="A0A2A2TBF2"/>
<gene>
    <name evidence="1" type="ORF">CK510_26890</name>
</gene>
<dbReference type="EMBL" id="NTFS01000484">
    <property type="protein sequence ID" value="PAX51060.1"/>
    <property type="molecule type" value="Genomic_DNA"/>
</dbReference>
<accession>A0A2A2TBF2</accession>
<keyword evidence="2" id="KW-1185">Reference proteome</keyword>
<organism evidence="1 2">
    <name type="scientific">Brunnivagina elsteri CCALA 953</name>
    <dbReference type="NCBI Taxonomy" id="987040"/>
    <lineage>
        <taxon>Bacteria</taxon>
        <taxon>Bacillati</taxon>
        <taxon>Cyanobacteriota</taxon>
        <taxon>Cyanophyceae</taxon>
        <taxon>Nostocales</taxon>
        <taxon>Calotrichaceae</taxon>
        <taxon>Brunnivagina</taxon>
    </lineage>
</organism>
<evidence type="ECO:0000313" key="1">
    <source>
        <dbReference type="EMBL" id="PAX51060.1"/>
    </source>
</evidence>
<protein>
    <submittedName>
        <fullName evidence="1">Uncharacterized protein</fullName>
    </submittedName>
</protein>
<comment type="caution">
    <text evidence="1">The sequence shown here is derived from an EMBL/GenBank/DDBJ whole genome shotgun (WGS) entry which is preliminary data.</text>
</comment>
<dbReference type="Proteomes" id="UP000218238">
    <property type="component" value="Unassembled WGS sequence"/>
</dbReference>